<dbReference type="STRING" id="695850.A0A067C9H3"/>
<evidence type="ECO:0000313" key="4">
    <source>
        <dbReference type="Proteomes" id="UP000030745"/>
    </source>
</evidence>
<dbReference type="PANTHER" id="PTHR44329">
    <property type="entry name" value="SERINE/THREONINE-PROTEIN KINASE TNNI3K-RELATED"/>
    <property type="match status" value="1"/>
</dbReference>
<dbReference type="PROSITE" id="PS00108">
    <property type="entry name" value="PROTEIN_KINASE_ST"/>
    <property type="match status" value="1"/>
</dbReference>
<gene>
    <name evidence="3" type="ORF">SPRG_07851</name>
</gene>
<evidence type="ECO:0000256" key="1">
    <source>
        <dbReference type="SAM" id="Phobius"/>
    </source>
</evidence>
<accession>A0A067C9H3</accession>
<dbReference type="OrthoDB" id="4062651at2759"/>
<feature type="domain" description="Protein kinase" evidence="2">
    <location>
        <begin position="120"/>
        <end position="388"/>
    </location>
</feature>
<dbReference type="InterPro" id="IPR008271">
    <property type="entry name" value="Ser/Thr_kinase_AS"/>
</dbReference>
<reference evidence="3 4" key="1">
    <citation type="journal article" date="2013" name="PLoS Genet.">
        <title>Distinctive expansion of potential virulence genes in the genome of the oomycete fish pathogen Saprolegnia parasitica.</title>
        <authorList>
            <person name="Jiang R.H."/>
            <person name="de Bruijn I."/>
            <person name="Haas B.J."/>
            <person name="Belmonte R."/>
            <person name="Lobach L."/>
            <person name="Christie J."/>
            <person name="van den Ackerveken G."/>
            <person name="Bottin A."/>
            <person name="Bulone V."/>
            <person name="Diaz-Moreno S.M."/>
            <person name="Dumas B."/>
            <person name="Fan L."/>
            <person name="Gaulin E."/>
            <person name="Govers F."/>
            <person name="Grenville-Briggs L.J."/>
            <person name="Horner N.R."/>
            <person name="Levin J.Z."/>
            <person name="Mammella M."/>
            <person name="Meijer H.J."/>
            <person name="Morris P."/>
            <person name="Nusbaum C."/>
            <person name="Oome S."/>
            <person name="Phillips A.J."/>
            <person name="van Rooyen D."/>
            <person name="Rzeszutek E."/>
            <person name="Saraiva M."/>
            <person name="Secombes C.J."/>
            <person name="Seidl M.F."/>
            <person name="Snel B."/>
            <person name="Stassen J.H."/>
            <person name="Sykes S."/>
            <person name="Tripathy S."/>
            <person name="van den Berg H."/>
            <person name="Vega-Arreguin J.C."/>
            <person name="Wawra S."/>
            <person name="Young S.K."/>
            <person name="Zeng Q."/>
            <person name="Dieguez-Uribeondo J."/>
            <person name="Russ C."/>
            <person name="Tyler B.M."/>
            <person name="van West P."/>
        </authorList>
    </citation>
    <scope>NUCLEOTIDE SEQUENCE [LARGE SCALE GENOMIC DNA]</scope>
    <source>
        <strain evidence="3 4">CBS 223.65</strain>
    </source>
</reference>
<dbReference type="InterPro" id="IPR000719">
    <property type="entry name" value="Prot_kinase_dom"/>
</dbReference>
<sequence length="393" mass="43403">MIKRNSSSCDGVAAVAIRIAAPPPHLGMMSLRALASSTDNDDDDHAARTRLILLVATGIILLVLLGYLLCRRRRANKHADVSFNEGDLYALEDSSALNTMTAFPPLDPAILPFKIEFERLLYTRKLASGAFGEVWLGQLDGTSVAIKQILPERRHDPVEVKCFLAEIGLMAPLSHPHILTLVGFSWSPEYNLCFATAYWKHGDLLSCLNRLHDAWSWPIERLQIALGVAKGLVYLHARTPKVIHRDLKSRNILLDDHFEAKITDFGVSRTRAFEETMTAGVGTALWAAPEVFLGRRYDDKADVYSFGIVLSELDTGNIPFVDHPVFANGRKVDPTTVLKLVTMEHATPTFSPSCPAAIEALAKRCLSFEPSARPSAQDIVAFLSHAETDLFAF</sequence>
<dbReference type="GeneID" id="24130101"/>
<dbReference type="GO" id="GO:0005524">
    <property type="term" value="F:ATP binding"/>
    <property type="evidence" value="ECO:0007669"/>
    <property type="project" value="InterPro"/>
</dbReference>
<dbReference type="InterPro" id="IPR001245">
    <property type="entry name" value="Ser-Thr/Tyr_kinase_cat_dom"/>
</dbReference>
<dbReference type="VEuPathDB" id="FungiDB:SPRG_07851"/>
<keyword evidence="1" id="KW-0812">Transmembrane</keyword>
<dbReference type="Gene3D" id="1.10.510.10">
    <property type="entry name" value="Transferase(Phosphotransferase) domain 1"/>
    <property type="match status" value="1"/>
</dbReference>
<keyword evidence="3" id="KW-0418">Kinase</keyword>
<dbReference type="PROSITE" id="PS50011">
    <property type="entry name" value="PROTEIN_KINASE_DOM"/>
    <property type="match status" value="1"/>
</dbReference>
<dbReference type="InterPro" id="IPR051681">
    <property type="entry name" value="Ser/Thr_Kinases-Pseudokinases"/>
</dbReference>
<proteinExistence type="predicted"/>
<dbReference type="Proteomes" id="UP000030745">
    <property type="component" value="Unassembled WGS sequence"/>
</dbReference>
<organism evidence="3 4">
    <name type="scientific">Saprolegnia parasitica (strain CBS 223.65)</name>
    <dbReference type="NCBI Taxonomy" id="695850"/>
    <lineage>
        <taxon>Eukaryota</taxon>
        <taxon>Sar</taxon>
        <taxon>Stramenopiles</taxon>
        <taxon>Oomycota</taxon>
        <taxon>Saprolegniomycetes</taxon>
        <taxon>Saprolegniales</taxon>
        <taxon>Saprolegniaceae</taxon>
        <taxon>Saprolegnia</taxon>
    </lineage>
</organism>
<dbReference type="InterPro" id="IPR011009">
    <property type="entry name" value="Kinase-like_dom_sf"/>
</dbReference>
<name>A0A067C9H3_SAPPC</name>
<dbReference type="SUPFAM" id="SSF56112">
    <property type="entry name" value="Protein kinase-like (PK-like)"/>
    <property type="match status" value="1"/>
</dbReference>
<dbReference type="AlphaFoldDB" id="A0A067C9H3"/>
<protein>
    <submittedName>
        <fullName evidence="3">TKL protein kinase</fullName>
    </submittedName>
</protein>
<keyword evidence="3" id="KW-0808">Transferase</keyword>
<dbReference type="OMA" id="RDYKHEN"/>
<dbReference type="Pfam" id="PF07714">
    <property type="entry name" value="PK_Tyr_Ser-Thr"/>
    <property type="match status" value="1"/>
</dbReference>
<evidence type="ECO:0000259" key="2">
    <source>
        <dbReference type="PROSITE" id="PS50011"/>
    </source>
</evidence>
<keyword evidence="1" id="KW-1133">Transmembrane helix</keyword>
<dbReference type="CDD" id="cd13999">
    <property type="entry name" value="STKc_MAP3K-like"/>
    <property type="match status" value="1"/>
</dbReference>
<keyword evidence="4" id="KW-1185">Reference proteome</keyword>
<dbReference type="SMART" id="SM00220">
    <property type="entry name" value="S_TKc"/>
    <property type="match status" value="1"/>
</dbReference>
<dbReference type="RefSeq" id="XP_012202233.1">
    <property type="nucleotide sequence ID" value="XM_012346843.1"/>
</dbReference>
<dbReference type="GO" id="GO:0004674">
    <property type="term" value="F:protein serine/threonine kinase activity"/>
    <property type="evidence" value="ECO:0007669"/>
    <property type="project" value="TreeGrafter"/>
</dbReference>
<dbReference type="PANTHER" id="PTHR44329:SF214">
    <property type="entry name" value="PROTEIN KINASE DOMAIN-CONTAINING PROTEIN"/>
    <property type="match status" value="1"/>
</dbReference>
<keyword evidence="1" id="KW-0472">Membrane</keyword>
<dbReference type="EMBL" id="KK583219">
    <property type="protein sequence ID" value="KDO27143.1"/>
    <property type="molecule type" value="Genomic_DNA"/>
</dbReference>
<dbReference type="KEGG" id="spar:SPRG_07851"/>
<evidence type="ECO:0000313" key="3">
    <source>
        <dbReference type="EMBL" id="KDO27143.1"/>
    </source>
</evidence>
<dbReference type="Gene3D" id="3.30.200.20">
    <property type="entry name" value="Phosphorylase Kinase, domain 1"/>
    <property type="match status" value="1"/>
</dbReference>
<feature type="transmembrane region" description="Helical" evidence="1">
    <location>
        <begin position="51"/>
        <end position="70"/>
    </location>
</feature>